<dbReference type="HOGENOM" id="CLU_018816_1_2_10"/>
<accession>B3ECS3</accession>
<evidence type="ECO:0000256" key="1">
    <source>
        <dbReference type="ARBA" id="ARBA00004196"/>
    </source>
</evidence>
<dbReference type="AlphaFoldDB" id="B3ECS3"/>
<comment type="similarity">
    <text evidence="2">Belongs to the membrane fusion protein (MFP) (TC 8.A.1) family.</text>
</comment>
<feature type="domain" description="Multidrug resistance protein MdtA-like barrel-sandwich hybrid" evidence="5">
    <location>
        <begin position="63"/>
        <end position="193"/>
    </location>
</feature>
<organism evidence="7 8">
    <name type="scientific">Chlorobium limicola (strain DSM 245 / NBRC 103803 / 6330)</name>
    <dbReference type="NCBI Taxonomy" id="290315"/>
    <lineage>
        <taxon>Bacteria</taxon>
        <taxon>Pseudomonadati</taxon>
        <taxon>Chlorobiota</taxon>
        <taxon>Chlorobiia</taxon>
        <taxon>Chlorobiales</taxon>
        <taxon>Chlorobiaceae</taxon>
        <taxon>Chlorobium/Pelodictyon group</taxon>
        <taxon>Chlorobium</taxon>
    </lineage>
</organism>
<evidence type="ECO:0000313" key="7">
    <source>
        <dbReference type="EMBL" id="ACD90348.1"/>
    </source>
</evidence>
<dbReference type="NCBIfam" id="TIGR01730">
    <property type="entry name" value="RND_mfp"/>
    <property type="match status" value="1"/>
</dbReference>
<protein>
    <submittedName>
        <fullName evidence="7">Efflux transporter, RND family, MFP subunit</fullName>
    </submittedName>
</protein>
<dbReference type="Pfam" id="PF25917">
    <property type="entry name" value="BSH_RND"/>
    <property type="match status" value="1"/>
</dbReference>
<dbReference type="GO" id="GO:1990281">
    <property type="term" value="C:efflux pump complex"/>
    <property type="evidence" value="ECO:0007669"/>
    <property type="project" value="TreeGrafter"/>
</dbReference>
<dbReference type="PANTHER" id="PTHR30469:SF38">
    <property type="entry name" value="HLYD FAMILY SECRETION PROTEIN"/>
    <property type="match status" value="1"/>
</dbReference>
<dbReference type="InterPro" id="IPR058625">
    <property type="entry name" value="MdtA-like_BSH"/>
</dbReference>
<dbReference type="STRING" id="290315.Clim_1281"/>
<dbReference type="Proteomes" id="UP000008841">
    <property type="component" value="Chromosome"/>
</dbReference>
<dbReference type="OrthoDB" id="9806939at2"/>
<keyword evidence="3" id="KW-0813">Transport</keyword>
<dbReference type="GO" id="GO:0015562">
    <property type="term" value="F:efflux transmembrane transporter activity"/>
    <property type="evidence" value="ECO:0007669"/>
    <property type="project" value="TreeGrafter"/>
</dbReference>
<name>B3ECS3_CHLL2</name>
<evidence type="ECO:0000259" key="6">
    <source>
        <dbReference type="Pfam" id="PF25967"/>
    </source>
</evidence>
<dbReference type="SUPFAM" id="SSF111369">
    <property type="entry name" value="HlyD-like secretion proteins"/>
    <property type="match status" value="1"/>
</dbReference>
<sequence length="357" mass="38075" precursor="true">MSISIPSIISKPAAIIAAVIVVLLFIGYRFFFGAAAVEILTVQQGSVEELVHGPARIRARVPVSVSSRFAAEILDITVDIGDRVHAGQLLVRLDDRDLQARTSASRAMLARAEADLALAGSNEQRDREVFEKGYISRAAMEATSTLRRLKQAEVTVAREEVSYAATQSEHAMLIAPMDGIVTARLAEAGDNAAPGAPILRMVDPRTLQAVALIDETVAGSIRPGMPATIRKRTGGSSAGRVSRIQLEANAAAREFQVEVDFVEPPARFAIDQEAEVTITTGRQKGIVIPLTALRQQESGRDGVLAVRSGRAVFQPVETGVSDGKRVLVKTGIKSGEQIVRNATGIKPGSRVRAKAGE</sequence>
<feature type="domain" description="Multidrug resistance protein MdtA-like C-terminal permuted SH3" evidence="6">
    <location>
        <begin position="286"/>
        <end position="339"/>
    </location>
</feature>
<comment type="subcellular location">
    <subcellularLocation>
        <location evidence="1">Cell envelope</location>
    </subcellularLocation>
</comment>
<evidence type="ECO:0000256" key="3">
    <source>
        <dbReference type="ARBA" id="ARBA00022448"/>
    </source>
</evidence>
<dbReference type="Gene3D" id="2.40.420.20">
    <property type="match status" value="1"/>
</dbReference>
<reference evidence="7 8" key="1">
    <citation type="submission" date="2008-05" db="EMBL/GenBank/DDBJ databases">
        <title>Complete sequence of Chlorobium limicola DSM 245.</title>
        <authorList>
            <consortium name="US DOE Joint Genome Institute"/>
            <person name="Lucas S."/>
            <person name="Copeland A."/>
            <person name="Lapidus A."/>
            <person name="Glavina del Rio T."/>
            <person name="Dalin E."/>
            <person name="Tice H."/>
            <person name="Bruce D."/>
            <person name="Goodwin L."/>
            <person name="Pitluck S."/>
            <person name="Schmutz J."/>
            <person name="Larimer F."/>
            <person name="Land M."/>
            <person name="Hauser L."/>
            <person name="Kyrpides N."/>
            <person name="Ovchinnikova G."/>
            <person name="Zhao F."/>
            <person name="Li T."/>
            <person name="Liu Z."/>
            <person name="Overmann J."/>
            <person name="Bryant D.A."/>
            <person name="Richardson P."/>
        </authorList>
    </citation>
    <scope>NUCLEOTIDE SEQUENCE [LARGE SCALE GENOMIC DNA]</scope>
    <source>
        <strain evidence="8">DSM 245 / NBRC 103803 / 6330</strain>
    </source>
</reference>
<dbReference type="Gene3D" id="2.40.30.170">
    <property type="match status" value="1"/>
</dbReference>
<keyword evidence="4" id="KW-0472">Membrane</keyword>
<feature type="transmembrane region" description="Helical" evidence="4">
    <location>
        <begin position="12"/>
        <end position="31"/>
    </location>
</feature>
<gene>
    <name evidence="7" type="ordered locus">Clim_1281</name>
</gene>
<proteinExistence type="inferred from homology"/>
<dbReference type="RefSeq" id="WP_012466225.1">
    <property type="nucleotide sequence ID" value="NC_010803.1"/>
</dbReference>
<evidence type="ECO:0000313" key="8">
    <source>
        <dbReference type="Proteomes" id="UP000008841"/>
    </source>
</evidence>
<keyword evidence="4" id="KW-0812">Transmembrane</keyword>
<dbReference type="EMBL" id="CP001097">
    <property type="protein sequence ID" value="ACD90348.1"/>
    <property type="molecule type" value="Genomic_DNA"/>
</dbReference>
<dbReference type="PANTHER" id="PTHR30469">
    <property type="entry name" value="MULTIDRUG RESISTANCE PROTEIN MDTA"/>
    <property type="match status" value="1"/>
</dbReference>
<evidence type="ECO:0000259" key="5">
    <source>
        <dbReference type="Pfam" id="PF25917"/>
    </source>
</evidence>
<keyword evidence="4" id="KW-1133">Transmembrane helix</keyword>
<dbReference type="Gene3D" id="1.10.287.470">
    <property type="entry name" value="Helix hairpin bin"/>
    <property type="match status" value="1"/>
</dbReference>
<dbReference type="InterPro" id="IPR006143">
    <property type="entry name" value="RND_pump_MFP"/>
</dbReference>
<dbReference type="InterPro" id="IPR058627">
    <property type="entry name" value="MdtA-like_C"/>
</dbReference>
<dbReference type="eggNOG" id="COG0845">
    <property type="taxonomic scope" value="Bacteria"/>
</dbReference>
<evidence type="ECO:0000256" key="4">
    <source>
        <dbReference type="SAM" id="Phobius"/>
    </source>
</evidence>
<dbReference type="Pfam" id="PF25967">
    <property type="entry name" value="RND-MFP_C"/>
    <property type="match status" value="1"/>
</dbReference>
<dbReference type="KEGG" id="cli:Clim_1281"/>
<evidence type="ECO:0000256" key="2">
    <source>
        <dbReference type="ARBA" id="ARBA00009477"/>
    </source>
</evidence>
<dbReference type="Gene3D" id="2.40.50.100">
    <property type="match status" value="1"/>
</dbReference>